<feature type="domain" description="DUF732" evidence="3">
    <location>
        <begin position="79"/>
        <end position="148"/>
    </location>
</feature>
<accession>A0A2T0K2X5</accession>
<evidence type="ECO:0000313" key="4">
    <source>
        <dbReference type="EMBL" id="PRX17172.1"/>
    </source>
</evidence>
<dbReference type="Pfam" id="PF05305">
    <property type="entry name" value="DUF732"/>
    <property type="match status" value="1"/>
</dbReference>
<dbReference type="Proteomes" id="UP000239415">
    <property type="component" value="Unassembled WGS sequence"/>
</dbReference>
<protein>
    <recommendedName>
        <fullName evidence="3">DUF732 domain-containing protein</fullName>
    </recommendedName>
</protein>
<dbReference type="OrthoDB" id="3298641at2"/>
<keyword evidence="2" id="KW-0732">Signal</keyword>
<feature type="chain" id="PRO_5015593707" description="DUF732 domain-containing protein" evidence="2">
    <location>
        <begin position="23"/>
        <end position="150"/>
    </location>
</feature>
<feature type="signal peptide" evidence="2">
    <location>
        <begin position="1"/>
        <end position="22"/>
    </location>
</feature>
<keyword evidence="5" id="KW-1185">Reference proteome</keyword>
<proteinExistence type="predicted"/>
<dbReference type="AlphaFoldDB" id="A0A2T0K2X5"/>
<name>A0A2T0K2X5_9ACTN</name>
<reference evidence="4 5" key="1">
    <citation type="submission" date="2018-03" db="EMBL/GenBank/DDBJ databases">
        <title>Genomic Encyclopedia of Archaeal and Bacterial Type Strains, Phase II (KMG-II): from individual species to whole genera.</title>
        <authorList>
            <person name="Goeker M."/>
        </authorList>
    </citation>
    <scope>NUCLEOTIDE SEQUENCE [LARGE SCALE GENOMIC DNA]</scope>
    <source>
        <strain evidence="4 5">DSM 43146</strain>
    </source>
</reference>
<evidence type="ECO:0000259" key="3">
    <source>
        <dbReference type="Pfam" id="PF05305"/>
    </source>
</evidence>
<feature type="compositionally biased region" description="Basic and acidic residues" evidence="1">
    <location>
        <begin position="63"/>
        <end position="79"/>
    </location>
</feature>
<feature type="compositionally biased region" description="Low complexity" evidence="1">
    <location>
        <begin position="37"/>
        <end position="50"/>
    </location>
</feature>
<dbReference type="RefSeq" id="WP_146169402.1">
    <property type="nucleotide sequence ID" value="NZ_BOMO01000058.1"/>
</dbReference>
<sequence length="150" mass="15599">MRRLALVATGVAVTMMAGCATAPPVPQWKDPGPAPASPGVTAAAAAVTPSPDAPTPKKGPQAPKRESEAPKRELEPPSDERFLAAVRATLPEVAMDLRNEEITEMGGQACESLAIGTTRRSAAAELAEYGLPEAEARKLVSLARSTLCRT</sequence>
<organism evidence="4 5">
    <name type="scientific">Actinoplanes italicus</name>
    <dbReference type="NCBI Taxonomy" id="113567"/>
    <lineage>
        <taxon>Bacteria</taxon>
        <taxon>Bacillati</taxon>
        <taxon>Actinomycetota</taxon>
        <taxon>Actinomycetes</taxon>
        <taxon>Micromonosporales</taxon>
        <taxon>Micromonosporaceae</taxon>
        <taxon>Actinoplanes</taxon>
    </lineage>
</organism>
<gene>
    <name evidence="4" type="ORF">CLV67_117229</name>
</gene>
<dbReference type="PROSITE" id="PS51257">
    <property type="entry name" value="PROKAR_LIPOPROTEIN"/>
    <property type="match status" value="1"/>
</dbReference>
<dbReference type="InterPro" id="IPR007969">
    <property type="entry name" value="DUF732"/>
</dbReference>
<comment type="caution">
    <text evidence="4">The sequence shown here is derived from an EMBL/GenBank/DDBJ whole genome shotgun (WGS) entry which is preliminary data.</text>
</comment>
<evidence type="ECO:0000256" key="2">
    <source>
        <dbReference type="SAM" id="SignalP"/>
    </source>
</evidence>
<feature type="region of interest" description="Disordered" evidence="1">
    <location>
        <begin position="21"/>
        <end position="79"/>
    </location>
</feature>
<evidence type="ECO:0000256" key="1">
    <source>
        <dbReference type="SAM" id="MobiDB-lite"/>
    </source>
</evidence>
<evidence type="ECO:0000313" key="5">
    <source>
        <dbReference type="Proteomes" id="UP000239415"/>
    </source>
</evidence>
<dbReference type="EMBL" id="PVMZ01000017">
    <property type="protein sequence ID" value="PRX17172.1"/>
    <property type="molecule type" value="Genomic_DNA"/>
</dbReference>